<organism evidence="4 5">
    <name type="scientific">Sphingomonas rhizophila</name>
    <dbReference type="NCBI Taxonomy" id="2071607"/>
    <lineage>
        <taxon>Bacteria</taxon>
        <taxon>Pseudomonadati</taxon>
        <taxon>Pseudomonadota</taxon>
        <taxon>Alphaproteobacteria</taxon>
        <taxon>Sphingomonadales</taxon>
        <taxon>Sphingomonadaceae</taxon>
        <taxon>Sphingomonas</taxon>
    </lineage>
</organism>
<dbReference type="GO" id="GO:0016757">
    <property type="term" value="F:glycosyltransferase activity"/>
    <property type="evidence" value="ECO:0007669"/>
    <property type="project" value="UniProtKB-KW"/>
</dbReference>
<evidence type="ECO:0000256" key="1">
    <source>
        <dbReference type="ARBA" id="ARBA00022676"/>
    </source>
</evidence>
<dbReference type="RefSeq" id="WP_187542702.1">
    <property type="nucleotide sequence ID" value="NZ_CP060717.1"/>
</dbReference>
<protein>
    <submittedName>
        <fullName evidence="4">Glycosyltransferase family 4 protein</fullName>
    </submittedName>
</protein>
<evidence type="ECO:0000256" key="2">
    <source>
        <dbReference type="ARBA" id="ARBA00022679"/>
    </source>
</evidence>
<dbReference type="InterPro" id="IPR001296">
    <property type="entry name" value="Glyco_trans_1"/>
</dbReference>
<dbReference type="EMBL" id="CP060717">
    <property type="protein sequence ID" value="QNN65717.1"/>
    <property type="molecule type" value="Genomic_DNA"/>
</dbReference>
<keyword evidence="1" id="KW-0328">Glycosyltransferase</keyword>
<name>A0A7G9SCZ2_9SPHN</name>
<dbReference type="SUPFAM" id="SSF53756">
    <property type="entry name" value="UDP-Glycosyltransferase/glycogen phosphorylase"/>
    <property type="match status" value="1"/>
</dbReference>
<feature type="domain" description="Glycosyl transferase family 1" evidence="3">
    <location>
        <begin position="172"/>
        <end position="322"/>
    </location>
</feature>
<evidence type="ECO:0000313" key="4">
    <source>
        <dbReference type="EMBL" id="QNN65717.1"/>
    </source>
</evidence>
<dbReference type="KEGG" id="srhi:H9L12_03930"/>
<gene>
    <name evidence="4" type="ORF">H9L12_03930</name>
</gene>
<sequence length="350" mass="37509">MVRLLHLIPHDGMGGVEIAARSMAAKPPRGCDFRLVFLAGGPIGGSASNILSSPFRSASNPLAHARVLRQVLRHPPDVAIFSLWRTVPVMLALKRLRPAIRLVYTLNNERTFHRVEATAAAAAVAAADEVWADSEATLGARLSPSFRGTSRTISFVSDRLPPVPAIPPVPRFVLWSRLSRQKRVDRAIDLIAQLVERGIDAEFDIYGPDDGERESLVAKASPLGHRIRFHGPVARSDLPSIARGASFFLLPSDMEGMAMSCVEAMQLGLVPVVTPAGEMGRYVMPGVSGVLIDPNDPAAATDRVMALLADPKAYAAIRSAAIARWADAPLYADDVSAAAVALAARRRPSS</sequence>
<dbReference type="AlphaFoldDB" id="A0A7G9SCZ2"/>
<dbReference type="PANTHER" id="PTHR12526:SF510">
    <property type="entry name" value="D-INOSITOL 3-PHOSPHATE GLYCOSYLTRANSFERASE"/>
    <property type="match status" value="1"/>
</dbReference>
<dbReference type="PANTHER" id="PTHR12526">
    <property type="entry name" value="GLYCOSYLTRANSFERASE"/>
    <property type="match status" value="1"/>
</dbReference>
<keyword evidence="5" id="KW-1185">Reference proteome</keyword>
<accession>A0A7G9SCZ2</accession>
<reference evidence="4 5" key="1">
    <citation type="submission" date="2020-08" db="EMBL/GenBank/DDBJ databases">
        <title>Genome sequence of Sphingomonas rhizophila KACC 19189T.</title>
        <authorList>
            <person name="Hyun D.-W."/>
            <person name="Bae J.-W."/>
        </authorList>
    </citation>
    <scope>NUCLEOTIDE SEQUENCE [LARGE SCALE GENOMIC DNA]</scope>
    <source>
        <strain evidence="4 5">KACC 19189</strain>
    </source>
</reference>
<dbReference type="Pfam" id="PF00534">
    <property type="entry name" value="Glycos_transf_1"/>
    <property type="match status" value="1"/>
</dbReference>
<evidence type="ECO:0000313" key="5">
    <source>
        <dbReference type="Proteomes" id="UP000515955"/>
    </source>
</evidence>
<dbReference type="Proteomes" id="UP000515955">
    <property type="component" value="Chromosome"/>
</dbReference>
<proteinExistence type="predicted"/>
<evidence type="ECO:0000259" key="3">
    <source>
        <dbReference type="Pfam" id="PF00534"/>
    </source>
</evidence>
<keyword evidence="2 4" id="KW-0808">Transferase</keyword>
<dbReference type="CDD" id="cd03801">
    <property type="entry name" value="GT4_PimA-like"/>
    <property type="match status" value="1"/>
</dbReference>
<dbReference type="Gene3D" id="3.40.50.2000">
    <property type="entry name" value="Glycogen Phosphorylase B"/>
    <property type="match status" value="1"/>
</dbReference>